<keyword evidence="2 5" id="KW-0813">Transport</keyword>
<feature type="binding site" evidence="6">
    <location>
        <begin position="189"/>
        <end position="192"/>
    </location>
    <ligand>
        <name>spermidine</name>
        <dbReference type="ChEBI" id="CHEBI:57834"/>
    </ligand>
</feature>
<organism evidence="8 9">
    <name type="scientific">Formivibrio citricus</name>
    <dbReference type="NCBI Taxonomy" id="83765"/>
    <lineage>
        <taxon>Bacteria</taxon>
        <taxon>Pseudomonadati</taxon>
        <taxon>Pseudomonadota</taxon>
        <taxon>Betaproteobacteria</taxon>
        <taxon>Neisseriales</taxon>
        <taxon>Chitinibacteraceae</taxon>
        <taxon>Formivibrio</taxon>
    </lineage>
</organism>
<comment type="subcellular location">
    <subcellularLocation>
        <location evidence="1 5">Periplasm</location>
    </subcellularLocation>
</comment>
<dbReference type="RefSeq" id="WP_245747745.1">
    <property type="nucleotide sequence ID" value="NZ_FOVE01000002.1"/>
</dbReference>
<dbReference type="PRINTS" id="PR00909">
    <property type="entry name" value="SPERMDNBNDNG"/>
</dbReference>
<dbReference type="InterPro" id="IPR001188">
    <property type="entry name" value="Sperm_putr-bd"/>
</dbReference>
<dbReference type="CDD" id="cd13590">
    <property type="entry name" value="PBP2_PotD_PotF_like"/>
    <property type="match status" value="1"/>
</dbReference>
<evidence type="ECO:0000256" key="2">
    <source>
        <dbReference type="ARBA" id="ARBA00022448"/>
    </source>
</evidence>
<evidence type="ECO:0000256" key="1">
    <source>
        <dbReference type="ARBA" id="ARBA00004418"/>
    </source>
</evidence>
<dbReference type="InterPro" id="IPR006059">
    <property type="entry name" value="SBP"/>
</dbReference>
<evidence type="ECO:0000313" key="8">
    <source>
        <dbReference type="EMBL" id="SFN04714.1"/>
    </source>
</evidence>
<keyword evidence="4 5" id="KW-0574">Periplasm</keyword>
<dbReference type="SUPFAM" id="SSF53850">
    <property type="entry name" value="Periplasmic binding protein-like II"/>
    <property type="match status" value="1"/>
</dbReference>
<evidence type="ECO:0000256" key="3">
    <source>
        <dbReference type="ARBA" id="ARBA00022729"/>
    </source>
</evidence>
<dbReference type="GO" id="GO:0015846">
    <property type="term" value="P:polyamine transport"/>
    <property type="evidence" value="ECO:0007669"/>
    <property type="project" value="InterPro"/>
</dbReference>
<sequence>MKKLLLALPVAAALMVSGCGKENAAPKTASAPQAASAPKASADVLHIYNWNNYIAPETVKRFEESCKCKVVQDYYGAMEEMLAKLSAGAKGYDIIVPTGFAIQPLVKQNLVQPLDLSKLTNVKNLDAGFMNSAFDQGNKYSLPYAFTTTLVGYNDAKLKELKLDPTSWSIIFDPAILAKIKGKVTVLDDSRELFAAALMYNGFSANSTKPEELAKAKETILKAKPFWAAFNTQSYIKELTLGNIWVAHGYSNDMFQANQDAKAANRPFGIGYSLQKEGNTLSVDNMMIMKTAPRPDLAYKFINFMLDGKNSSELTNMIGSGNPNKAAAEFVQADIKKIAAVFPDAEAQKKLTQLGSLEGAQLRELNKLWTQVKTAKK</sequence>
<evidence type="ECO:0000256" key="6">
    <source>
        <dbReference type="PIRSR" id="PIRSR019574-1"/>
    </source>
</evidence>
<protein>
    <recommendedName>
        <fullName evidence="5">Putrescine-binding periplasmic protein</fullName>
    </recommendedName>
</protein>
<dbReference type="Pfam" id="PF13416">
    <property type="entry name" value="SBP_bac_8"/>
    <property type="match status" value="1"/>
</dbReference>
<accession>A0A1I4VTY5</accession>
<dbReference type="Gene3D" id="3.40.190.10">
    <property type="entry name" value="Periplasmic binding protein-like II"/>
    <property type="match status" value="2"/>
</dbReference>
<dbReference type="STRING" id="83765.SAMN05660284_00385"/>
<dbReference type="EMBL" id="FOVE01000002">
    <property type="protein sequence ID" value="SFN04714.1"/>
    <property type="molecule type" value="Genomic_DNA"/>
</dbReference>
<dbReference type="PANTHER" id="PTHR30222:SF17">
    <property type="entry name" value="SPERMIDINE_PUTRESCINE-BINDING PERIPLASMIC PROTEIN"/>
    <property type="match status" value="1"/>
</dbReference>
<proteinExistence type="inferred from homology"/>
<name>A0A1I4VTY5_9NEIS</name>
<feature type="chain" id="PRO_5017389574" description="Putrescine-binding periplasmic protein" evidence="7">
    <location>
        <begin position="25"/>
        <end position="377"/>
    </location>
</feature>
<dbReference type="AlphaFoldDB" id="A0A1I4VTY5"/>
<evidence type="ECO:0000256" key="7">
    <source>
        <dbReference type="SAM" id="SignalP"/>
    </source>
</evidence>
<dbReference type="GO" id="GO:0042597">
    <property type="term" value="C:periplasmic space"/>
    <property type="evidence" value="ECO:0007669"/>
    <property type="project" value="UniProtKB-SubCell"/>
</dbReference>
<comment type="function">
    <text evidence="5">Required for the activity of the bacterial periplasmic transport system of putrescine.</text>
</comment>
<keyword evidence="3 7" id="KW-0732">Signal</keyword>
<evidence type="ECO:0000256" key="5">
    <source>
        <dbReference type="PIRNR" id="PIRNR019574"/>
    </source>
</evidence>
<comment type="similarity">
    <text evidence="5">Belongs to the bacterial solute-binding protein PotD/PotF family.</text>
</comment>
<dbReference type="PROSITE" id="PS51257">
    <property type="entry name" value="PROKAR_LIPOPROTEIN"/>
    <property type="match status" value="1"/>
</dbReference>
<reference evidence="9" key="1">
    <citation type="submission" date="2016-10" db="EMBL/GenBank/DDBJ databases">
        <authorList>
            <person name="Varghese N."/>
            <person name="Submissions S."/>
        </authorList>
    </citation>
    <scope>NUCLEOTIDE SEQUENCE [LARGE SCALE GENOMIC DNA]</scope>
    <source>
        <strain evidence="9">DSM 6150</strain>
    </source>
</reference>
<dbReference type="Proteomes" id="UP000242869">
    <property type="component" value="Unassembled WGS sequence"/>
</dbReference>
<gene>
    <name evidence="8" type="ORF">SAMN05660284_00385</name>
</gene>
<dbReference type="PIRSF" id="PIRSF019574">
    <property type="entry name" value="Periplasmic_polyamine_BP"/>
    <property type="match status" value="1"/>
</dbReference>
<dbReference type="PANTHER" id="PTHR30222">
    <property type="entry name" value="SPERMIDINE/PUTRESCINE-BINDING PERIPLASMIC PROTEIN"/>
    <property type="match status" value="1"/>
</dbReference>
<keyword evidence="9" id="KW-1185">Reference proteome</keyword>
<feature type="signal peptide" evidence="7">
    <location>
        <begin position="1"/>
        <end position="24"/>
    </location>
</feature>
<dbReference type="GO" id="GO:0019808">
    <property type="term" value="F:polyamine binding"/>
    <property type="evidence" value="ECO:0007669"/>
    <property type="project" value="InterPro"/>
</dbReference>
<evidence type="ECO:0000256" key="4">
    <source>
        <dbReference type="ARBA" id="ARBA00022764"/>
    </source>
</evidence>
<evidence type="ECO:0000313" key="9">
    <source>
        <dbReference type="Proteomes" id="UP000242869"/>
    </source>
</evidence>